<protein>
    <submittedName>
        <fullName evidence="4">Outer membrane protein assembly factor BamE</fullName>
    </submittedName>
</protein>
<keyword evidence="2" id="KW-0472">Membrane</keyword>
<reference evidence="4" key="1">
    <citation type="journal article" date="2020" name="mSystems">
        <title>Genome- and Community-Level Interaction Insights into Carbon Utilization and Element Cycling Functions of Hydrothermarchaeota in Hydrothermal Sediment.</title>
        <authorList>
            <person name="Zhou Z."/>
            <person name="Liu Y."/>
            <person name="Xu W."/>
            <person name="Pan J."/>
            <person name="Luo Z.H."/>
            <person name="Li M."/>
        </authorList>
    </citation>
    <scope>NUCLEOTIDE SEQUENCE [LARGE SCALE GENOMIC DNA]</scope>
    <source>
        <strain evidence="4">SpSt-902</strain>
    </source>
</reference>
<evidence type="ECO:0000259" key="3">
    <source>
        <dbReference type="Pfam" id="PF04355"/>
    </source>
</evidence>
<sequence>MPMAALIFDLFPGADRIVPIRLPHLRMSLNFSPKGTFMTLARLYHPMELWRATPRRSFFLMMILVILIGLSTGCTRQEGTAVSPAALSRIHEGVSTMADVRHILGKPDQIKTLLGNQTWIYRHSVRHGWFTLRTKTKKVEIYFSFKGIVRQIRVTHSRDSQML</sequence>
<dbReference type="Gene3D" id="3.30.1450.10">
    <property type="match status" value="1"/>
</dbReference>
<dbReference type="InterPro" id="IPR007450">
    <property type="entry name" value="BamE_dom"/>
</dbReference>
<organism evidence="4">
    <name type="scientific">Leptospirillum ferriphilum</name>
    <dbReference type="NCBI Taxonomy" id="178606"/>
    <lineage>
        <taxon>Bacteria</taxon>
        <taxon>Pseudomonadati</taxon>
        <taxon>Nitrospirota</taxon>
        <taxon>Nitrospiria</taxon>
        <taxon>Nitrospirales</taxon>
        <taxon>Nitrospiraceae</taxon>
        <taxon>Leptospirillum</taxon>
    </lineage>
</organism>
<dbReference type="GO" id="GO:0019867">
    <property type="term" value="C:outer membrane"/>
    <property type="evidence" value="ECO:0007669"/>
    <property type="project" value="InterPro"/>
</dbReference>
<evidence type="ECO:0000256" key="2">
    <source>
        <dbReference type="ARBA" id="ARBA00023136"/>
    </source>
</evidence>
<evidence type="ECO:0000313" key="4">
    <source>
        <dbReference type="EMBL" id="HFT93460.1"/>
    </source>
</evidence>
<accession>A0A7C3LSE5</accession>
<evidence type="ECO:0000256" key="1">
    <source>
        <dbReference type="ARBA" id="ARBA00022729"/>
    </source>
</evidence>
<dbReference type="InterPro" id="IPR037873">
    <property type="entry name" value="BamE-like"/>
</dbReference>
<keyword evidence="1" id="KW-0732">Signal</keyword>
<dbReference type="AlphaFoldDB" id="A0A7C3LSE5"/>
<name>A0A7C3LSE5_9BACT</name>
<comment type="caution">
    <text evidence="4">The sequence shown here is derived from an EMBL/GenBank/DDBJ whole genome shotgun (WGS) entry which is preliminary data.</text>
</comment>
<dbReference type="Pfam" id="PF04355">
    <property type="entry name" value="BamE"/>
    <property type="match status" value="1"/>
</dbReference>
<dbReference type="EMBL" id="DTMM01000114">
    <property type="protein sequence ID" value="HFT93460.1"/>
    <property type="molecule type" value="Genomic_DNA"/>
</dbReference>
<proteinExistence type="predicted"/>
<feature type="domain" description="Outer membrane protein assembly factor BamE" evidence="3">
    <location>
        <begin position="79"/>
        <end position="152"/>
    </location>
</feature>
<gene>
    <name evidence="4" type="primary">bamE</name>
    <name evidence="4" type="ORF">ENX03_05875</name>
</gene>